<dbReference type="EMBL" id="CP001016">
    <property type="protein sequence ID" value="ACB97079.1"/>
    <property type="molecule type" value="Genomic_DNA"/>
</dbReference>
<feature type="domain" description="Thiamine phosphate synthase/TenI" evidence="3">
    <location>
        <begin position="8"/>
        <end position="185"/>
    </location>
</feature>
<dbReference type="HOGENOM" id="CLU_018272_3_1_5"/>
<comment type="pathway">
    <text evidence="1">Cofactor biosynthesis; thiamine diphosphate biosynthesis.</text>
</comment>
<dbReference type="GO" id="GO:0005737">
    <property type="term" value="C:cytoplasm"/>
    <property type="evidence" value="ECO:0007669"/>
    <property type="project" value="TreeGrafter"/>
</dbReference>
<dbReference type="SUPFAM" id="SSF51391">
    <property type="entry name" value="Thiamin phosphate synthase"/>
    <property type="match status" value="1"/>
</dbReference>
<dbReference type="InterPro" id="IPR036206">
    <property type="entry name" value="ThiamineP_synth_sf"/>
</dbReference>
<dbReference type="PANTHER" id="PTHR20857:SF23">
    <property type="entry name" value="THIAMINE BIOSYNTHETIC BIFUNCTIONAL ENZYME"/>
    <property type="match status" value="1"/>
</dbReference>
<evidence type="ECO:0000256" key="1">
    <source>
        <dbReference type="ARBA" id="ARBA00004948"/>
    </source>
</evidence>
<dbReference type="STRING" id="395963.Bind_3522"/>
<gene>
    <name evidence="4" type="ordered locus">Bind_3522</name>
</gene>
<dbReference type="InterPro" id="IPR022998">
    <property type="entry name" value="ThiamineP_synth_TenI"/>
</dbReference>
<dbReference type="RefSeq" id="WP_012386427.1">
    <property type="nucleotide sequence ID" value="NC_010581.1"/>
</dbReference>
<dbReference type="Pfam" id="PF02581">
    <property type="entry name" value="TMP-TENI"/>
    <property type="match status" value="1"/>
</dbReference>
<dbReference type="GO" id="GO:0004789">
    <property type="term" value="F:thiamine-phosphate diphosphorylase activity"/>
    <property type="evidence" value="ECO:0007669"/>
    <property type="project" value="TreeGrafter"/>
</dbReference>
<evidence type="ECO:0000313" key="4">
    <source>
        <dbReference type="EMBL" id="ACB97079.1"/>
    </source>
</evidence>
<name>B2IFI3_BEII9</name>
<protein>
    <submittedName>
        <fullName evidence="4">Thiamine monophosphate synthase</fullName>
    </submittedName>
</protein>
<reference evidence="5" key="1">
    <citation type="submission" date="2008-03" db="EMBL/GenBank/DDBJ databases">
        <title>Complete sequence of chromosome of Beijerinckia indica subsp. indica ATCC 9039.</title>
        <authorList>
            <consortium name="US DOE Joint Genome Institute"/>
            <person name="Copeland A."/>
            <person name="Lucas S."/>
            <person name="Lapidus A."/>
            <person name="Glavina del Rio T."/>
            <person name="Dalin E."/>
            <person name="Tice H."/>
            <person name="Bruce D."/>
            <person name="Goodwin L."/>
            <person name="Pitluck S."/>
            <person name="LaButti K."/>
            <person name="Schmutz J."/>
            <person name="Larimer F."/>
            <person name="Land M."/>
            <person name="Hauser L."/>
            <person name="Kyrpides N."/>
            <person name="Mikhailova N."/>
            <person name="Dunfield P.F."/>
            <person name="Dedysh S.N."/>
            <person name="Liesack W."/>
            <person name="Saw J.H."/>
            <person name="Alam M."/>
            <person name="Chen Y."/>
            <person name="Murrell J.C."/>
            <person name="Richardson P."/>
        </authorList>
    </citation>
    <scope>NUCLEOTIDE SEQUENCE [LARGE SCALE GENOMIC DNA]</scope>
    <source>
        <strain evidence="5">ATCC 9039 / DSM 1715 / NCIMB 8712</strain>
    </source>
</reference>
<dbReference type="CDD" id="cd00564">
    <property type="entry name" value="TMP_TenI"/>
    <property type="match status" value="1"/>
</dbReference>
<keyword evidence="2" id="KW-0784">Thiamine biosynthesis</keyword>
<evidence type="ECO:0000256" key="2">
    <source>
        <dbReference type="ARBA" id="ARBA00022977"/>
    </source>
</evidence>
<dbReference type="GO" id="GO:0009228">
    <property type="term" value="P:thiamine biosynthetic process"/>
    <property type="evidence" value="ECO:0007669"/>
    <property type="project" value="UniProtKB-KW"/>
</dbReference>
<dbReference type="OrthoDB" id="7159061at2"/>
<organism evidence="4 5">
    <name type="scientific">Beijerinckia indica subsp. indica (strain ATCC 9039 / DSM 1715 / NCIMB 8712)</name>
    <dbReference type="NCBI Taxonomy" id="395963"/>
    <lineage>
        <taxon>Bacteria</taxon>
        <taxon>Pseudomonadati</taxon>
        <taxon>Pseudomonadota</taxon>
        <taxon>Alphaproteobacteria</taxon>
        <taxon>Hyphomicrobiales</taxon>
        <taxon>Beijerinckiaceae</taxon>
        <taxon>Beijerinckia</taxon>
    </lineage>
</organism>
<dbReference type="eggNOG" id="COG0352">
    <property type="taxonomic scope" value="Bacteria"/>
</dbReference>
<dbReference type="Proteomes" id="UP000001695">
    <property type="component" value="Chromosome"/>
</dbReference>
<sequence length="214" mass="22975">MSDAAPRLYLITPLLDEAEAFAPRLKAALDAGDVACLLLRIADQARGDAKTIIRALTPLAQQRGVACLIEDDTQLAARADTDGVHIEADPETHKDVLDAAIAAMQPRRIVGVGGLMNRDAAMIAGESGADYLMFGLPDVEEKQEDLLERIAWWAEIFQVPCVGQAHRLEDVPALVQAGADFIALGRIVWEDPRGPAAVIAEAMEKCTSSPMPAR</sequence>
<dbReference type="AlphaFoldDB" id="B2IFI3"/>
<evidence type="ECO:0000313" key="5">
    <source>
        <dbReference type="Proteomes" id="UP000001695"/>
    </source>
</evidence>
<dbReference type="InterPro" id="IPR013785">
    <property type="entry name" value="Aldolase_TIM"/>
</dbReference>
<keyword evidence="5" id="KW-1185">Reference proteome</keyword>
<proteinExistence type="predicted"/>
<dbReference type="KEGG" id="bid:Bind_3522"/>
<accession>B2IFI3</accession>
<evidence type="ECO:0000259" key="3">
    <source>
        <dbReference type="Pfam" id="PF02581"/>
    </source>
</evidence>
<dbReference type="PANTHER" id="PTHR20857">
    <property type="entry name" value="THIAMINE-PHOSPHATE PYROPHOSPHORYLASE"/>
    <property type="match status" value="1"/>
</dbReference>
<reference evidence="4 5" key="2">
    <citation type="journal article" date="2010" name="J. Bacteriol.">
        <title>Complete genome sequence of Beijerinckia indica subsp. indica.</title>
        <authorList>
            <person name="Tamas I."/>
            <person name="Dedysh S.N."/>
            <person name="Liesack W."/>
            <person name="Stott M.B."/>
            <person name="Alam M."/>
            <person name="Murrell J.C."/>
            <person name="Dunfield P.F."/>
        </authorList>
    </citation>
    <scope>NUCLEOTIDE SEQUENCE [LARGE SCALE GENOMIC DNA]</scope>
    <source>
        <strain evidence="5">ATCC 9039 / DSM 1715 / NCIMB 8712</strain>
    </source>
</reference>
<dbReference type="Gene3D" id="3.20.20.70">
    <property type="entry name" value="Aldolase class I"/>
    <property type="match status" value="1"/>
</dbReference>